<dbReference type="PROSITE" id="PS50222">
    <property type="entry name" value="EF_HAND_2"/>
    <property type="match status" value="1"/>
</dbReference>
<dbReference type="GO" id="GO:0032154">
    <property type="term" value="C:cleavage furrow"/>
    <property type="evidence" value="ECO:0007669"/>
    <property type="project" value="TreeGrafter"/>
</dbReference>
<dbReference type="GO" id="GO:0032465">
    <property type="term" value="P:regulation of cytokinesis"/>
    <property type="evidence" value="ECO:0007669"/>
    <property type="project" value="TreeGrafter"/>
</dbReference>
<proteinExistence type="predicted"/>
<accession>A0A5J5DP44</accession>
<dbReference type="Gene3D" id="1.10.238.10">
    <property type="entry name" value="EF-hand"/>
    <property type="match status" value="1"/>
</dbReference>
<feature type="domain" description="EF-hand" evidence="1">
    <location>
        <begin position="14"/>
        <end position="49"/>
    </location>
</feature>
<dbReference type="Pfam" id="PF13499">
    <property type="entry name" value="EF-hand_7"/>
    <property type="match status" value="1"/>
</dbReference>
<comment type="caution">
    <text evidence="2">The sequence shown here is derived from an EMBL/GenBank/DDBJ whole genome shotgun (WGS) entry which is preliminary data.</text>
</comment>
<dbReference type="SMART" id="SM00054">
    <property type="entry name" value="EFh"/>
    <property type="match status" value="2"/>
</dbReference>
<keyword evidence="3" id="KW-1185">Reference proteome</keyword>
<dbReference type="InterPro" id="IPR051977">
    <property type="entry name" value="Rab11-interacting_regulator"/>
</dbReference>
<dbReference type="SUPFAM" id="SSF47473">
    <property type="entry name" value="EF-hand"/>
    <property type="match status" value="1"/>
</dbReference>
<name>A0A5J5DP44_9PERO</name>
<protein>
    <recommendedName>
        <fullName evidence="1">EF-hand domain-containing protein</fullName>
    </recommendedName>
</protein>
<dbReference type="GO" id="GO:0032456">
    <property type="term" value="P:endocytic recycling"/>
    <property type="evidence" value="ECO:0007669"/>
    <property type="project" value="TreeGrafter"/>
</dbReference>
<dbReference type="GO" id="GO:0005509">
    <property type="term" value="F:calcium ion binding"/>
    <property type="evidence" value="ECO:0007669"/>
    <property type="project" value="InterPro"/>
</dbReference>
<dbReference type="AlphaFoldDB" id="A0A5J5DP44"/>
<dbReference type="InterPro" id="IPR002048">
    <property type="entry name" value="EF_hand_dom"/>
</dbReference>
<evidence type="ECO:0000259" key="1">
    <source>
        <dbReference type="PROSITE" id="PS50222"/>
    </source>
</evidence>
<dbReference type="PANTHER" id="PTHR15726">
    <property type="entry name" value="RAB11-FAMILY INTERACTING PROTEIN"/>
    <property type="match status" value="1"/>
</dbReference>
<dbReference type="PANTHER" id="PTHR15726:SF5">
    <property type="entry name" value="RAB11 FAMILY-INTERACTING PROTEIN 4"/>
    <property type="match status" value="1"/>
</dbReference>
<dbReference type="GO" id="GO:0030496">
    <property type="term" value="C:midbody"/>
    <property type="evidence" value="ECO:0007669"/>
    <property type="project" value="TreeGrafter"/>
</dbReference>
<gene>
    <name evidence="2" type="ORF">FQN60_012098</name>
</gene>
<dbReference type="GO" id="GO:0055038">
    <property type="term" value="C:recycling endosome membrane"/>
    <property type="evidence" value="ECO:0007669"/>
    <property type="project" value="TreeGrafter"/>
</dbReference>
<dbReference type="GO" id="GO:0030139">
    <property type="term" value="C:endocytic vesicle"/>
    <property type="evidence" value="ECO:0007669"/>
    <property type="project" value="TreeGrafter"/>
</dbReference>
<evidence type="ECO:0000313" key="2">
    <source>
        <dbReference type="EMBL" id="KAA8594963.1"/>
    </source>
</evidence>
<reference evidence="2 3" key="1">
    <citation type="submission" date="2019-08" db="EMBL/GenBank/DDBJ databases">
        <title>A chromosome-level genome assembly, high-density linkage maps, and genome scans reveal the genomic architecture of hybrid incompatibilities underlying speciation via character displacement in darters (Percidae: Etheostominae).</title>
        <authorList>
            <person name="Moran R.L."/>
            <person name="Catchen J.M."/>
            <person name="Fuller R.C."/>
        </authorList>
    </citation>
    <scope>NUCLEOTIDE SEQUENCE [LARGE SCALE GENOMIC DNA]</scope>
    <source>
        <strain evidence="2">EspeVRDwgs_2016</strain>
        <tissue evidence="2">Muscle</tissue>
    </source>
</reference>
<dbReference type="InterPro" id="IPR011992">
    <property type="entry name" value="EF-hand-dom_pair"/>
</dbReference>
<dbReference type="Proteomes" id="UP000327493">
    <property type="component" value="Chromosome 2"/>
</dbReference>
<evidence type="ECO:0000313" key="3">
    <source>
        <dbReference type="Proteomes" id="UP000327493"/>
    </source>
</evidence>
<sequence length="110" mass="12819">MDKDFFPTPGRLLTFVRQLKEVFDLCDEDSDGFIRPEHFVQLGSQFGQAEQVKKLAQCLDPDTFGRINFKNFCRGVLTMKGYVEVLKKERRTQFITGPYETAKSCYRHIT</sequence>
<dbReference type="EMBL" id="VOFY01000002">
    <property type="protein sequence ID" value="KAA8594963.1"/>
    <property type="molecule type" value="Genomic_DNA"/>
</dbReference>
<organism evidence="2 3">
    <name type="scientific">Etheostoma spectabile</name>
    <name type="common">orangethroat darter</name>
    <dbReference type="NCBI Taxonomy" id="54343"/>
    <lineage>
        <taxon>Eukaryota</taxon>
        <taxon>Metazoa</taxon>
        <taxon>Chordata</taxon>
        <taxon>Craniata</taxon>
        <taxon>Vertebrata</taxon>
        <taxon>Euteleostomi</taxon>
        <taxon>Actinopterygii</taxon>
        <taxon>Neopterygii</taxon>
        <taxon>Teleostei</taxon>
        <taxon>Neoteleostei</taxon>
        <taxon>Acanthomorphata</taxon>
        <taxon>Eupercaria</taxon>
        <taxon>Perciformes</taxon>
        <taxon>Percoidei</taxon>
        <taxon>Percidae</taxon>
        <taxon>Etheostomatinae</taxon>
        <taxon>Etheostoma</taxon>
    </lineage>
</organism>